<dbReference type="Proteomes" id="UP000762676">
    <property type="component" value="Unassembled WGS sequence"/>
</dbReference>
<feature type="domain" description="Ig-like" evidence="3">
    <location>
        <begin position="194"/>
        <end position="279"/>
    </location>
</feature>
<dbReference type="SUPFAM" id="SSF48726">
    <property type="entry name" value="Immunoglobulin"/>
    <property type="match status" value="1"/>
</dbReference>
<dbReference type="PANTHER" id="PTHR45889:SF8">
    <property type="entry name" value="IG-LIKE DOMAIN-CONTAINING PROTEIN"/>
    <property type="match status" value="1"/>
</dbReference>
<proteinExistence type="predicted"/>
<evidence type="ECO:0000256" key="2">
    <source>
        <dbReference type="SAM" id="Phobius"/>
    </source>
</evidence>
<keyword evidence="2" id="KW-1133">Transmembrane helix</keyword>
<keyword evidence="5" id="KW-1185">Reference proteome</keyword>
<keyword evidence="2" id="KW-0472">Membrane</keyword>
<feature type="region of interest" description="Disordered" evidence="1">
    <location>
        <begin position="319"/>
        <end position="343"/>
    </location>
</feature>
<evidence type="ECO:0000256" key="1">
    <source>
        <dbReference type="SAM" id="MobiDB-lite"/>
    </source>
</evidence>
<accession>A0AAV4JFG2</accession>
<dbReference type="PROSITE" id="PS50835">
    <property type="entry name" value="IG_LIKE"/>
    <property type="match status" value="2"/>
</dbReference>
<dbReference type="Gene3D" id="2.60.40.10">
    <property type="entry name" value="Immunoglobulins"/>
    <property type="match status" value="3"/>
</dbReference>
<dbReference type="EMBL" id="BMAT01003063">
    <property type="protein sequence ID" value="GFS19311.1"/>
    <property type="molecule type" value="Genomic_DNA"/>
</dbReference>
<name>A0AAV4JFG2_9GAST</name>
<dbReference type="AlphaFoldDB" id="A0AAV4JFG2"/>
<dbReference type="PANTHER" id="PTHR45889">
    <property type="entry name" value="IG-LIKE DOMAIN-CONTAINING PROTEIN"/>
    <property type="match status" value="1"/>
</dbReference>
<dbReference type="InterPro" id="IPR036179">
    <property type="entry name" value="Ig-like_dom_sf"/>
</dbReference>
<evidence type="ECO:0000259" key="3">
    <source>
        <dbReference type="PROSITE" id="PS50835"/>
    </source>
</evidence>
<feature type="domain" description="Ig-like" evidence="3">
    <location>
        <begin position="492"/>
        <end position="576"/>
    </location>
</feature>
<sequence>MKVTDNLQSEVKYEMLKLASGKSVPNMMNCSALSDPEKTNSLCLPILRGEIDGREVEVMRDTGCKSVVVRRQLVDAAQPQNPSCTVNENTGSGDITSVTVTCFTSKVYPKAKCSFSREINGGNSENITKTPLYIHTETGATPVYYRSLCSVNVPVKELGEGTHSWVGFIYPDVTGGQSLVNGKTPNKTITLTFPQASHSCLTNMEQGYFIGKSARCTCRATSDGYPRGTAQWYIGAKTVRNNGALAITYNKYNPEQVYTCEGKSALGRKPGSTVRAKFAFIDPDSVQIASSSSKVNLCDNNNQVQVTCDISRDHVSPAPTFSFSVDGPRSQGPQPGTGSSDGNYYQSRFSLSPDVGGQYQVTCRVTISVTNTWQDKSTQIKFNKPPPDPPQVTVAGQTYQGISQANIVTLAEGYTGDVTCRVDGGYPGAHSTQLKCGQLENTGDGNTATVRFTTDTLTRDLDGTVCTCTSQHNSGCFNNKKTRYTLNVTYTPEVTFTKSSPSTEFNKGDHLEFICFAQGNPDPNSMTLTRERTKDVLVNVQAAELTHTLDPLDCLDTGVYVCSGQNSKGTTSKEISIGVYCAQQFSPLFSPSPKVDGVIGEKAEIDIEIYGFPEPSVTLQRTVDNANLTSSPRHEVKYTSSVAPFGFVNVTISDLVEADYTNYTLTIDNGVGFALTYSFYLNQVKAQSRPEAGGRDTDTESDPFNSTALIIGLVAVVILGICVVIIIFLVRKIQDLKRQKVYKETEDTYLVPAETSDM</sequence>
<evidence type="ECO:0000313" key="5">
    <source>
        <dbReference type="Proteomes" id="UP000762676"/>
    </source>
</evidence>
<reference evidence="4 5" key="1">
    <citation type="journal article" date="2021" name="Elife">
        <title>Chloroplast acquisition without the gene transfer in kleptoplastic sea slugs, Plakobranchus ocellatus.</title>
        <authorList>
            <person name="Maeda T."/>
            <person name="Takahashi S."/>
            <person name="Yoshida T."/>
            <person name="Shimamura S."/>
            <person name="Takaki Y."/>
            <person name="Nagai Y."/>
            <person name="Toyoda A."/>
            <person name="Suzuki Y."/>
            <person name="Arimoto A."/>
            <person name="Ishii H."/>
            <person name="Satoh N."/>
            <person name="Nishiyama T."/>
            <person name="Hasebe M."/>
            <person name="Maruyama T."/>
            <person name="Minagawa J."/>
            <person name="Obokata J."/>
            <person name="Shigenobu S."/>
        </authorList>
    </citation>
    <scope>NUCLEOTIDE SEQUENCE [LARGE SCALE GENOMIC DNA]</scope>
</reference>
<evidence type="ECO:0000313" key="4">
    <source>
        <dbReference type="EMBL" id="GFS19311.1"/>
    </source>
</evidence>
<feature type="compositionally biased region" description="Polar residues" evidence="1">
    <location>
        <begin position="331"/>
        <end position="343"/>
    </location>
</feature>
<organism evidence="4 5">
    <name type="scientific">Elysia marginata</name>
    <dbReference type="NCBI Taxonomy" id="1093978"/>
    <lineage>
        <taxon>Eukaryota</taxon>
        <taxon>Metazoa</taxon>
        <taxon>Spiralia</taxon>
        <taxon>Lophotrochozoa</taxon>
        <taxon>Mollusca</taxon>
        <taxon>Gastropoda</taxon>
        <taxon>Heterobranchia</taxon>
        <taxon>Euthyneura</taxon>
        <taxon>Panpulmonata</taxon>
        <taxon>Sacoglossa</taxon>
        <taxon>Placobranchoidea</taxon>
        <taxon>Plakobranchidae</taxon>
        <taxon>Elysia</taxon>
    </lineage>
</organism>
<gene>
    <name evidence="4" type="ORF">ElyMa_001542300</name>
</gene>
<feature type="transmembrane region" description="Helical" evidence="2">
    <location>
        <begin position="708"/>
        <end position="730"/>
    </location>
</feature>
<dbReference type="InterPro" id="IPR013783">
    <property type="entry name" value="Ig-like_fold"/>
</dbReference>
<protein>
    <submittedName>
        <fullName evidence="4">Vascular cell adhesion molecule</fullName>
    </submittedName>
</protein>
<dbReference type="InterPro" id="IPR007110">
    <property type="entry name" value="Ig-like_dom"/>
</dbReference>
<keyword evidence="2" id="KW-0812">Transmembrane</keyword>
<comment type="caution">
    <text evidence="4">The sequence shown here is derived from an EMBL/GenBank/DDBJ whole genome shotgun (WGS) entry which is preliminary data.</text>
</comment>